<protein>
    <submittedName>
        <fullName evidence="1">Uncharacterized protein</fullName>
    </submittedName>
</protein>
<proteinExistence type="predicted"/>
<reference evidence="1 2" key="1">
    <citation type="journal article" date="2019" name="Nat. Med.">
        <title>A library of human gut bacterial isolates paired with longitudinal multiomics data enables mechanistic microbiome research.</title>
        <authorList>
            <person name="Poyet M."/>
            <person name="Groussin M."/>
            <person name="Gibbons S.M."/>
            <person name="Avila-Pacheco J."/>
            <person name="Jiang X."/>
            <person name="Kearney S.M."/>
            <person name="Perrotta A.R."/>
            <person name="Berdy B."/>
            <person name="Zhao S."/>
            <person name="Lieberman T.D."/>
            <person name="Swanson P.K."/>
            <person name="Smith M."/>
            <person name="Roesemann S."/>
            <person name="Alexander J.E."/>
            <person name="Rich S.A."/>
            <person name="Livny J."/>
            <person name="Vlamakis H."/>
            <person name="Clish C."/>
            <person name="Bullock K."/>
            <person name="Deik A."/>
            <person name="Scott J."/>
            <person name="Pierce K.A."/>
            <person name="Xavier R.J."/>
            <person name="Alm E.J."/>
        </authorList>
    </citation>
    <scope>NUCLEOTIDE SEQUENCE [LARGE SCALE GENOMIC DNA]</scope>
    <source>
        <strain evidence="1 2">BIOML-A2</strain>
    </source>
</reference>
<dbReference type="InterPro" id="IPR046146">
    <property type="entry name" value="DUF6148"/>
</dbReference>
<accession>A0A6I2QVN3</accession>
<dbReference type="AlphaFoldDB" id="A0A6I2QVN3"/>
<dbReference type="Proteomes" id="UP000434475">
    <property type="component" value="Unassembled WGS sequence"/>
</dbReference>
<dbReference type="RefSeq" id="WP_172697194.1">
    <property type="nucleotide sequence ID" value="NZ_WKPR01000003.1"/>
</dbReference>
<evidence type="ECO:0000313" key="2">
    <source>
        <dbReference type="Proteomes" id="UP000434475"/>
    </source>
</evidence>
<comment type="caution">
    <text evidence="1">The sequence shown here is derived from an EMBL/GenBank/DDBJ whole genome shotgun (WGS) entry which is preliminary data.</text>
</comment>
<dbReference type="EMBL" id="WKPR01000003">
    <property type="protein sequence ID" value="MSB18428.1"/>
    <property type="molecule type" value="Genomic_DNA"/>
</dbReference>
<name>A0A6I2QVN3_FLAPL</name>
<dbReference type="Pfam" id="PF19645">
    <property type="entry name" value="DUF6148"/>
    <property type="match status" value="1"/>
</dbReference>
<gene>
    <name evidence="1" type="ORF">GKE97_02725</name>
</gene>
<organism evidence="1 2">
    <name type="scientific">Flavonifractor plautii</name>
    <name type="common">Fusobacterium plautii</name>
    <dbReference type="NCBI Taxonomy" id="292800"/>
    <lineage>
        <taxon>Bacteria</taxon>
        <taxon>Bacillati</taxon>
        <taxon>Bacillota</taxon>
        <taxon>Clostridia</taxon>
        <taxon>Eubacteriales</taxon>
        <taxon>Oscillospiraceae</taxon>
        <taxon>Flavonifractor</taxon>
    </lineage>
</organism>
<sequence length="78" mass="8891">MSVFSKDLCQKKLNTWLAAEEAIATGQSYQIGTRMLTRADLKQVREQLEYWGGKLAEAEAEEKQGGRNRAYRALIRDV</sequence>
<evidence type="ECO:0000313" key="1">
    <source>
        <dbReference type="EMBL" id="MSB18428.1"/>
    </source>
</evidence>